<dbReference type="AlphaFoldDB" id="A0AAW1DCY1"/>
<feature type="region of interest" description="Disordered" evidence="1">
    <location>
        <begin position="134"/>
        <end position="173"/>
    </location>
</feature>
<gene>
    <name evidence="2" type="ORF">O3M35_007709</name>
</gene>
<protein>
    <submittedName>
        <fullName evidence="2">Uncharacterized protein</fullName>
    </submittedName>
</protein>
<dbReference type="EMBL" id="JAPXFL010000004">
    <property type="protein sequence ID" value="KAK9507953.1"/>
    <property type="molecule type" value="Genomic_DNA"/>
</dbReference>
<comment type="caution">
    <text evidence="2">The sequence shown here is derived from an EMBL/GenBank/DDBJ whole genome shotgun (WGS) entry which is preliminary data.</text>
</comment>
<name>A0AAW1DCY1_9HEMI</name>
<sequence length="173" mass="20093">MIKINDDNNLTLLHEISRLRTTDYKMVSLGDISYIERNISCYPLRIVKSLHLILFDDEGQPRQHRKALRAFTGFQFTKDSSFYQNKLQQYLNLRYTDLLLISDLLNLSCDSSKEDVADIICSFLLQLNDADNETHNFNDDTEDDEPENSFNNDSKDVESQSGTTNDSNDYEFI</sequence>
<reference evidence="2 3" key="1">
    <citation type="submission" date="2022-12" db="EMBL/GenBank/DDBJ databases">
        <title>Chromosome-level genome assembly of true bugs.</title>
        <authorList>
            <person name="Ma L."/>
            <person name="Li H."/>
        </authorList>
    </citation>
    <scope>NUCLEOTIDE SEQUENCE [LARGE SCALE GENOMIC DNA]</scope>
    <source>
        <strain evidence="2">Lab_2022b</strain>
    </source>
</reference>
<accession>A0AAW1DCY1</accession>
<evidence type="ECO:0000256" key="1">
    <source>
        <dbReference type="SAM" id="MobiDB-lite"/>
    </source>
</evidence>
<organism evidence="2 3">
    <name type="scientific">Rhynocoris fuscipes</name>
    <dbReference type="NCBI Taxonomy" id="488301"/>
    <lineage>
        <taxon>Eukaryota</taxon>
        <taxon>Metazoa</taxon>
        <taxon>Ecdysozoa</taxon>
        <taxon>Arthropoda</taxon>
        <taxon>Hexapoda</taxon>
        <taxon>Insecta</taxon>
        <taxon>Pterygota</taxon>
        <taxon>Neoptera</taxon>
        <taxon>Paraneoptera</taxon>
        <taxon>Hemiptera</taxon>
        <taxon>Heteroptera</taxon>
        <taxon>Panheteroptera</taxon>
        <taxon>Cimicomorpha</taxon>
        <taxon>Reduviidae</taxon>
        <taxon>Harpactorinae</taxon>
        <taxon>Harpactorini</taxon>
        <taxon>Rhynocoris</taxon>
    </lineage>
</organism>
<keyword evidence="3" id="KW-1185">Reference proteome</keyword>
<evidence type="ECO:0000313" key="2">
    <source>
        <dbReference type="EMBL" id="KAK9507953.1"/>
    </source>
</evidence>
<evidence type="ECO:0000313" key="3">
    <source>
        <dbReference type="Proteomes" id="UP001461498"/>
    </source>
</evidence>
<dbReference type="Proteomes" id="UP001461498">
    <property type="component" value="Unassembled WGS sequence"/>
</dbReference>
<proteinExistence type="predicted"/>